<keyword evidence="2" id="KW-1185">Reference proteome</keyword>
<name>A0A7J0DT96_9ERIC</name>
<sequence length="41" mass="4561">MLHASGKKLQEILEEAFIRPLNIDGELYIGIPPGMICSLLH</sequence>
<comment type="caution">
    <text evidence="1">The sequence shown here is derived from an EMBL/GenBank/DDBJ whole genome shotgun (WGS) entry which is preliminary data.</text>
</comment>
<protein>
    <submittedName>
        <fullName evidence="1">Uncharacterized protein</fullName>
    </submittedName>
</protein>
<gene>
    <name evidence="1" type="ORF">Acr_00g0077590</name>
</gene>
<dbReference type="EMBL" id="BJWL01000390">
    <property type="protein sequence ID" value="GFS42002.1"/>
    <property type="molecule type" value="Genomic_DNA"/>
</dbReference>
<organism evidence="1 2">
    <name type="scientific">Actinidia rufa</name>
    <dbReference type="NCBI Taxonomy" id="165716"/>
    <lineage>
        <taxon>Eukaryota</taxon>
        <taxon>Viridiplantae</taxon>
        <taxon>Streptophyta</taxon>
        <taxon>Embryophyta</taxon>
        <taxon>Tracheophyta</taxon>
        <taxon>Spermatophyta</taxon>
        <taxon>Magnoliopsida</taxon>
        <taxon>eudicotyledons</taxon>
        <taxon>Gunneridae</taxon>
        <taxon>Pentapetalae</taxon>
        <taxon>asterids</taxon>
        <taxon>Ericales</taxon>
        <taxon>Actinidiaceae</taxon>
        <taxon>Actinidia</taxon>
    </lineage>
</organism>
<evidence type="ECO:0000313" key="1">
    <source>
        <dbReference type="EMBL" id="GFS42002.1"/>
    </source>
</evidence>
<accession>A0A7J0DT96</accession>
<proteinExistence type="predicted"/>
<dbReference type="OrthoDB" id="851790at2759"/>
<reference evidence="2" key="1">
    <citation type="submission" date="2019-07" db="EMBL/GenBank/DDBJ databases">
        <title>De Novo Assembly of kiwifruit Actinidia rufa.</title>
        <authorList>
            <person name="Sugita-Konishi S."/>
            <person name="Sato K."/>
            <person name="Mori E."/>
            <person name="Abe Y."/>
            <person name="Kisaki G."/>
            <person name="Hamano K."/>
            <person name="Suezawa K."/>
            <person name="Otani M."/>
            <person name="Fukuda T."/>
            <person name="Manabe T."/>
            <person name="Gomi K."/>
            <person name="Tabuchi M."/>
            <person name="Akimitsu K."/>
            <person name="Kataoka I."/>
        </authorList>
    </citation>
    <scope>NUCLEOTIDE SEQUENCE [LARGE SCALE GENOMIC DNA]</scope>
    <source>
        <strain evidence="2">cv. Fuchu</strain>
    </source>
</reference>
<dbReference type="Proteomes" id="UP000585474">
    <property type="component" value="Unassembled WGS sequence"/>
</dbReference>
<evidence type="ECO:0000313" key="2">
    <source>
        <dbReference type="Proteomes" id="UP000585474"/>
    </source>
</evidence>
<dbReference type="AlphaFoldDB" id="A0A7J0DT96"/>